<dbReference type="PANTHER" id="PTHR19308:SF14">
    <property type="entry name" value="START DOMAIN-CONTAINING PROTEIN"/>
    <property type="match status" value="1"/>
</dbReference>
<dbReference type="CDD" id="cd00177">
    <property type="entry name" value="START"/>
    <property type="match status" value="1"/>
</dbReference>
<dbReference type="AlphaFoldDB" id="A0A067CD11"/>
<evidence type="ECO:0000259" key="1">
    <source>
        <dbReference type="PROSITE" id="PS50848"/>
    </source>
</evidence>
<dbReference type="GeneID" id="24131980"/>
<evidence type="ECO:0000313" key="3">
    <source>
        <dbReference type="Proteomes" id="UP000030745"/>
    </source>
</evidence>
<gene>
    <name evidence="2" type="ORF">SPRG_09831</name>
</gene>
<organism evidence="2 3">
    <name type="scientific">Saprolegnia parasitica (strain CBS 223.65)</name>
    <dbReference type="NCBI Taxonomy" id="695850"/>
    <lineage>
        <taxon>Eukaryota</taxon>
        <taxon>Sar</taxon>
        <taxon>Stramenopiles</taxon>
        <taxon>Oomycota</taxon>
        <taxon>Saprolegniomycetes</taxon>
        <taxon>Saprolegniales</taxon>
        <taxon>Saprolegniaceae</taxon>
        <taxon>Saprolegnia</taxon>
    </lineage>
</organism>
<dbReference type="Pfam" id="PF01852">
    <property type="entry name" value="START"/>
    <property type="match status" value="1"/>
</dbReference>
<dbReference type="GO" id="GO:0008289">
    <property type="term" value="F:lipid binding"/>
    <property type="evidence" value="ECO:0007669"/>
    <property type="project" value="InterPro"/>
</dbReference>
<feature type="domain" description="START" evidence="1">
    <location>
        <begin position="54"/>
        <end position="234"/>
    </location>
</feature>
<dbReference type="InterPro" id="IPR051213">
    <property type="entry name" value="START_lipid_transfer"/>
</dbReference>
<dbReference type="InterPro" id="IPR002913">
    <property type="entry name" value="START_lipid-bd_dom"/>
</dbReference>
<sequence>MTKPTTDLHKPEIIAPEWLHPVVDLSAVLADTSGYEKTSINMLLERINGYGLGGWHVGPSKDGIQVHHGDIKNCEWPAMRTTGIVHASPERVVALLTDISAAPQLDKFTKSARIVEQLSPTMELRYFETIGVLFVAPRDFCSTTTVQTLPDGRLIIASRSVTTDKCPTKSGFVRAQALLSGYVVSRRDDGHSDVTMFANVDFGGYMPGPVIKMVGLSAPIKIFQTLRTLVAASS</sequence>
<dbReference type="Proteomes" id="UP000030745">
    <property type="component" value="Unassembled WGS sequence"/>
</dbReference>
<accession>A0A067CD11</accession>
<dbReference type="KEGG" id="spar:SPRG_09831"/>
<dbReference type="Gene3D" id="3.30.530.20">
    <property type="match status" value="1"/>
</dbReference>
<dbReference type="VEuPathDB" id="FungiDB:SPRG_09831"/>
<proteinExistence type="predicted"/>
<dbReference type="SMART" id="SM00234">
    <property type="entry name" value="START"/>
    <property type="match status" value="1"/>
</dbReference>
<dbReference type="SUPFAM" id="SSF55961">
    <property type="entry name" value="Bet v1-like"/>
    <property type="match status" value="1"/>
</dbReference>
<dbReference type="PANTHER" id="PTHR19308">
    <property type="entry name" value="PHOSPHATIDYLCHOLINE TRANSFER PROTEIN"/>
    <property type="match status" value="1"/>
</dbReference>
<dbReference type="OrthoDB" id="5403181at2759"/>
<evidence type="ECO:0000313" key="2">
    <source>
        <dbReference type="EMBL" id="KDO24441.1"/>
    </source>
</evidence>
<dbReference type="PROSITE" id="PS50848">
    <property type="entry name" value="START"/>
    <property type="match status" value="1"/>
</dbReference>
<dbReference type="InterPro" id="IPR023393">
    <property type="entry name" value="START-like_dom_sf"/>
</dbReference>
<protein>
    <recommendedName>
        <fullName evidence="1">START domain-containing protein</fullName>
    </recommendedName>
</protein>
<dbReference type="EMBL" id="KK583242">
    <property type="protein sequence ID" value="KDO24441.1"/>
    <property type="molecule type" value="Genomic_DNA"/>
</dbReference>
<dbReference type="OMA" id="NCEWPAM"/>
<keyword evidence="3" id="KW-1185">Reference proteome</keyword>
<dbReference type="RefSeq" id="XP_012204871.1">
    <property type="nucleotide sequence ID" value="XM_012349481.1"/>
</dbReference>
<dbReference type="GO" id="GO:0005737">
    <property type="term" value="C:cytoplasm"/>
    <property type="evidence" value="ECO:0007669"/>
    <property type="project" value="UniProtKB-ARBA"/>
</dbReference>
<reference evidence="2 3" key="1">
    <citation type="journal article" date="2013" name="PLoS Genet.">
        <title>Distinctive expansion of potential virulence genes in the genome of the oomycete fish pathogen Saprolegnia parasitica.</title>
        <authorList>
            <person name="Jiang R.H."/>
            <person name="de Bruijn I."/>
            <person name="Haas B.J."/>
            <person name="Belmonte R."/>
            <person name="Lobach L."/>
            <person name="Christie J."/>
            <person name="van den Ackerveken G."/>
            <person name="Bottin A."/>
            <person name="Bulone V."/>
            <person name="Diaz-Moreno S.M."/>
            <person name="Dumas B."/>
            <person name="Fan L."/>
            <person name="Gaulin E."/>
            <person name="Govers F."/>
            <person name="Grenville-Briggs L.J."/>
            <person name="Horner N.R."/>
            <person name="Levin J.Z."/>
            <person name="Mammella M."/>
            <person name="Meijer H.J."/>
            <person name="Morris P."/>
            <person name="Nusbaum C."/>
            <person name="Oome S."/>
            <person name="Phillips A.J."/>
            <person name="van Rooyen D."/>
            <person name="Rzeszutek E."/>
            <person name="Saraiva M."/>
            <person name="Secombes C.J."/>
            <person name="Seidl M.F."/>
            <person name="Snel B."/>
            <person name="Stassen J.H."/>
            <person name="Sykes S."/>
            <person name="Tripathy S."/>
            <person name="van den Berg H."/>
            <person name="Vega-Arreguin J.C."/>
            <person name="Wawra S."/>
            <person name="Young S.K."/>
            <person name="Zeng Q."/>
            <person name="Dieguez-Uribeondo J."/>
            <person name="Russ C."/>
            <person name="Tyler B.M."/>
            <person name="van West P."/>
        </authorList>
    </citation>
    <scope>NUCLEOTIDE SEQUENCE [LARGE SCALE GENOMIC DNA]</scope>
    <source>
        <strain evidence="2 3">CBS 223.65</strain>
    </source>
</reference>
<name>A0A067CD11_SAPPC</name>